<evidence type="ECO:0000313" key="1">
    <source>
        <dbReference type="EMBL" id="MBX43104.1"/>
    </source>
</evidence>
<reference evidence="1" key="1">
    <citation type="submission" date="2018-02" db="EMBL/GenBank/DDBJ databases">
        <title>Rhizophora mucronata_Transcriptome.</title>
        <authorList>
            <person name="Meera S.P."/>
            <person name="Sreeshan A."/>
            <person name="Augustine A."/>
        </authorList>
    </citation>
    <scope>NUCLEOTIDE SEQUENCE</scope>
    <source>
        <tissue evidence="1">Leaf</tissue>
    </source>
</reference>
<protein>
    <submittedName>
        <fullName evidence="1">Uncharacterized protein</fullName>
    </submittedName>
</protein>
<dbReference type="AlphaFoldDB" id="A0A2P2NKY2"/>
<dbReference type="EMBL" id="GGEC01062620">
    <property type="protein sequence ID" value="MBX43104.1"/>
    <property type="molecule type" value="Transcribed_RNA"/>
</dbReference>
<sequence>MNRKFFKKQKTIDLKFIMAHRFHSKGFPLHPYQPLFVILYEISELKGACFSYSCTHC</sequence>
<organism evidence="1">
    <name type="scientific">Rhizophora mucronata</name>
    <name type="common">Asiatic mangrove</name>
    <dbReference type="NCBI Taxonomy" id="61149"/>
    <lineage>
        <taxon>Eukaryota</taxon>
        <taxon>Viridiplantae</taxon>
        <taxon>Streptophyta</taxon>
        <taxon>Embryophyta</taxon>
        <taxon>Tracheophyta</taxon>
        <taxon>Spermatophyta</taxon>
        <taxon>Magnoliopsida</taxon>
        <taxon>eudicotyledons</taxon>
        <taxon>Gunneridae</taxon>
        <taxon>Pentapetalae</taxon>
        <taxon>rosids</taxon>
        <taxon>fabids</taxon>
        <taxon>Malpighiales</taxon>
        <taxon>Rhizophoraceae</taxon>
        <taxon>Rhizophora</taxon>
    </lineage>
</organism>
<accession>A0A2P2NKY2</accession>
<proteinExistence type="predicted"/>
<name>A0A2P2NKY2_RHIMU</name>